<dbReference type="Proteomes" id="UP000324800">
    <property type="component" value="Unassembled WGS sequence"/>
</dbReference>
<proteinExistence type="predicted"/>
<evidence type="ECO:0000313" key="1">
    <source>
        <dbReference type="EMBL" id="KAA6377096.1"/>
    </source>
</evidence>
<gene>
    <name evidence="1" type="ORF">EZS28_027376</name>
</gene>
<protein>
    <submittedName>
        <fullName evidence="1">Uncharacterized protein</fullName>
    </submittedName>
</protein>
<dbReference type="AlphaFoldDB" id="A0A5J4V2C2"/>
<comment type="caution">
    <text evidence="1">The sequence shown here is derived from an EMBL/GenBank/DDBJ whole genome shotgun (WGS) entry which is preliminary data.</text>
</comment>
<organism evidence="1 2">
    <name type="scientific">Streblomastix strix</name>
    <dbReference type="NCBI Taxonomy" id="222440"/>
    <lineage>
        <taxon>Eukaryota</taxon>
        <taxon>Metamonada</taxon>
        <taxon>Preaxostyla</taxon>
        <taxon>Oxymonadida</taxon>
        <taxon>Streblomastigidae</taxon>
        <taxon>Streblomastix</taxon>
    </lineage>
</organism>
<name>A0A5J4V2C2_9EUKA</name>
<sequence length="113" mass="12115">LIGIQIRISRDYINANKGDTLESVVTCVIEESPSSIFDYLMSQSDTLEGKGIQSDLKLGLPYAYQCQSSEQPVFQVLFRLSTIQLLDLSLKCADSGVAGVAGVTGDCGMKCGT</sequence>
<accession>A0A5J4V2C2</accession>
<feature type="non-terminal residue" evidence="1">
    <location>
        <position position="1"/>
    </location>
</feature>
<dbReference type="EMBL" id="SNRW01010048">
    <property type="protein sequence ID" value="KAA6377096.1"/>
    <property type="molecule type" value="Genomic_DNA"/>
</dbReference>
<evidence type="ECO:0000313" key="2">
    <source>
        <dbReference type="Proteomes" id="UP000324800"/>
    </source>
</evidence>
<reference evidence="1 2" key="1">
    <citation type="submission" date="2019-03" db="EMBL/GenBank/DDBJ databases">
        <title>Single cell metagenomics reveals metabolic interactions within the superorganism composed of flagellate Streblomastix strix and complex community of Bacteroidetes bacteria on its surface.</title>
        <authorList>
            <person name="Treitli S.C."/>
            <person name="Kolisko M."/>
            <person name="Husnik F."/>
            <person name="Keeling P."/>
            <person name="Hampl V."/>
        </authorList>
    </citation>
    <scope>NUCLEOTIDE SEQUENCE [LARGE SCALE GENOMIC DNA]</scope>
    <source>
        <strain evidence="1">ST1C</strain>
    </source>
</reference>